<gene>
    <name evidence="1" type="ORF">MCOR33_010460</name>
</gene>
<dbReference type="PANTHER" id="PTHR24148">
    <property type="entry name" value="ANKYRIN REPEAT DOMAIN-CONTAINING PROTEIN 39 HOMOLOG-RELATED"/>
    <property type="match status" value="1"/>
</dbReference>
<organism evidence="1 2">
    <name type="scientific">Pyricularia grisea</name>
    <name type="common">Crabgrass-specific blast fungus</name>
    <name type="synonym">Magnaporthe grisea</name>
    <dbReference type="NCBI Taxonomy" id="148305"/>
    <lineage>
        <taxon>Eukaryota</taxon>
        <taxon>Fungi</taxon>
        <taxon>Dikarya</taxon>
        <taxon>Ascomycota</taxon>
        <taxon>Pezizomycotina</taxon>
        <taxon>Sordariomycetes</taxon>
        <taxon>Sordariomycetidae</taxon>
        <taxon>Magnaporthales</taxon>
        <taxon>Pyriculariaceae</taxon>
        <taxon>Pyricularia</taxon>
    </lineage>
</organism>
<keyword evidence="2" id="KW-1185">Reference proteome</keyword>
<evidence type="ECO:0008006" key="3">
    <source>
        <dbReference type="Google" id="ProtNLM"/>
    </source>
</evidence>
<evidence type="ECO:0000313" key="2">
    <source>
        <dbReference type="Proteomes" id="UP001059893"/>
    </source>
</evidence>
<accession>A0ABQ8N5J5</accession>
<proteinExistence type="predicted"/>
<dbReference type="Proteomes" id="UP001059893">
    <property type="component" value="Unassembled WGS sequence"/>
</dbReference>
<sequence length="124" mass="13952">MGSLEEHYHTPLRSEDYIRILILSPSLKKAPIQCSLRELSLSKPETKYEALSYNWGSPEGIMPILCDRKRLLVTPNCLNALIHLWPRFRAMVFGLMPSVSTKAETMSAPESATCESRALSFGLI</sequence>
<dbReference type="InterPro" id="IPR052895">
    <property type="entry name" value="HetReg/Transcr_Mod"/>
</dbReference>
<dbReference type="PANTHER" id="PTHR24148:SF64">
    <property type="entry name" value="HETEROKARYON INCOMPATIBILITY DOMAIN-CONTAINING PROTEIN"/>
    <property type="match status" value="1"/>
</dbReference>
<comment type="caution">
    <text evidence="1">The sequence shown here is derived from an EMBL/GenBank/DDBJ whole genome shotgun (WGS) entry which is preliminary data.</text>
</comment>
<name>A0ABQ8N5J5_PYRGI</name>
<dbReference type="EMBL" id="JABSND010000347">
    <property type="protein sequence ID" value="KAI6291639.1"/>
    <property type="molecule type" value="Genomic_DNA"/>
</dbReference>
<reference evidence="1" key="1">
    <citation type="submission" date="2021-01" db="EMBL/GenBank/DDBJ databases">
        <title>Deciphering the adaptive evolutionary patterns associated with biogeogrpahic diversity in the finger millet blast pathogen Magnaporthe oryzae in Eastern Africa.</title>
        <authorList>
            <person name="Onyema G."/>
            <person name="Shittu T.A."/>
            <person name="Dodsworth S."/>
            <person name="Devilliers S."/>
            <person name="Muthumeenakshi S."/>
            <person name="Sreenivasaprasad S."/>
        </authorList>
    </citation>
    <scope>NUCLEOTIDE SEQUENCE</scope>
    <source>
        <strain evidence="1">D15/s37</strain>
    </source>
</reference>
<protein>
    <recommendedName>
        <fullName evidence="3">Heterokaryon incompatibility domain-containing protein</fullName>
    </recommendedName>
</protein>
<evidence type="ECO:0000313" key="1">
    <source>
        <dbReference type="EMBL" id="KAI6291639.1"/>
    </source>
</evidence>